<dbReference type="Proteomes" id="UP001497516">
    <property type="component" value="Chromosome 2"/>
</dbReference>
<sequence length="92" mass="10398">MHVVGRRVSIDQISSSTPSPSSSRAGKLESRGPSRSQIGRDGRRVMEGGDWRLRVLVAEWRWLATGWREPMVGFSSSPTPLVWWDGEWETES</sequence>
<dbReference type="EMBL" id="OZ034815">
    <property type="protein sequence ID" value="CAL1371688.1"/>
    <property type="molecule type" value="Genomic_DNA"/>
</dbReference>
<evidence type="ECO:0000256" key="1">
    <source>
        <dbReference type="SAM" id="MobiDB-lite"/>
    </source>
</evidence>
<evidence type="ECO:0000313" key="3">
    <source>
        <dbReference type="Proteomes" id="UP001497516"/>
    </source>
</evidence>
<keyword evidence="3" id="KW-1185">Reference proteome</keyword>
<gene>
    <name evidence="2" type="ORF">LTRI10_LOCUS13739</name>
</gene>
<evidence type="ECO:0000313" key="2">
    <source>
        <dbReference type="EMBL" id="CAL1371688.1"/>
    </source>
</evidence>
<accession>A0AAV2DCS5</accession>
<proteinExistence type="predicted"/>
<feature type="compositionally biased region" description="Basic and acidic residues" evidence="1">
    <location>
        <begin position="26"/>
        <end position="43"/>
    </location>
</feature>
<organism evidence="2 3">
    <name type="scientific">Linum trigynum</name>
    <dbReference type="NCBI Taxonomy" id="586398"/>
    <lineage>
        <taxon>Eukaryota</taxon>
        <taxon>Viridiplantae</taxon>
        <taxon>Streptophyta</taxon>
        <taxon>Embryophyta</taxon>
        <taxon>Tracheophyta</taxon>
        <taxon>Spermatophyta</taxon>
        <taxon>Magnoliopsida</taxon>
        <taxon>eudicotyledons</taxon>
        <taxon>Gunneridae</taxon>
        <taxon>Pentapetalae</taxon>
        <taxon>rosids</taxon>
        <taxon>fabids</taxon>
        <taxon>Malpighiales</taxon>
        <taxon>Linaceae</taxon>
        <taxon>Linum</taxon>
    </lineage>
</organism>
<reference evidence="2 3" key="1">
    <citation type="submission" date="2024-04" db="EMBL/GenBank/DDBJ databases">
        <authorList>
            <person name="Fracassetti M."/>
        </authorList>
    </citation>
    <scope>NUCLEOTIDE SEQUENCE [LARGE SCALE GENOMIC DNA]</scope>
</reference>
<dbReference type="AlphaFoldDB" id="A0AAV2DCS5"/>
<protein>
    <submittedName>
        <fullName evidence="2">Uncharacterized protein</fullName>
    </submittedName>
</protein>
<feature type="region of interest" description="Disordered" evidence="1">
    <location>
        <begin position="1"/>
        <end position="43"/>
    </location>
</feature>
<feature type="compositionally biased region" description="Low complexity" evidence="1">
    <location>
        <begin position="14"/>
        <end position="23"/>
    </location>
</feature>
<name>A0AAV2DCS5_9ROSI</name>